<dbReference type="Gene3D" id="2.40.10.10">
    <property type="entry name" value="Trypsin-like serine proteases"/>
    <property type="match status" value="1"/>
</dbReference>
<accession>A0ABR3IHV4</accession>
<evidence type="ECO:0000259" key="1">
    <source>
        <dbReference type="PROSITE" id="PS50240"/>
    </source>
</evidence>
<dbReference type="Proteomes" id="UP001549920">
    <property type="component" value="Unassembled WGS sequence"/>
</dbReference>
<dbReference type="PANTHER" id="PTHR24260:SF132">
    <property type="entry name" value="PEPTIDASE S1 DOMAIN-CONTAINING PROTEIN"/>
    <property type="match status" value="1"/>
</dbReference>
<dbReference type="InterPro" id="IPR043504">
    <property type="entry name" value="Peptidase_S1_PA_chymotrypsin"/>
</dbReference>
<dbReference type="InterPro" id="IPR051333">
    <property type="entry name" value="CLIP_Serine_Protease"/>
</dbReference>
<dbReference type="PANTHER" id="PTHR24260">
    <property type="match status" value="1"/>
</dbReference>
<sequence>MVLTWHLINIIIVVLINYAIGHKTPMHKVANLKDWKTVESLAEEYPYIVALLNRGKQYMCTGIIVNKETVLTSGSCLDPALFYIAVGSAVLNKNLNYSRKTNKPLLAIASMTHHSDYTFELRAADPNVTRMHSNIGLVFSVEPDLVAYLPRADLGNYYASELQDKNVRVVGYGKINKSNTVILQHQAYHQTPCTNPKWYYCICGSEYSANTKTYEHEFGKGAPVFLGREVIGVAATPSGTLELSPKDLKYNIFTVVGPYKAWIEKKHPKIIKPVAFRSSNRGHTATGLNCVYVLFLIRKVIY</sequence>
<reference evidence="2 3" key="1">
    <citation type="submission" date="2024-06" db="EMBL/GenBank/DDBJ databases">
        <title>A chromosome-level genome assembly of beet webworm, Loxostege sticticalis.</title>
        <authorList>
            <person name="Zhang Y."/>
        </authorList>
    </citation>
    <scope>NUCLEOTIDE SEQUENCE [LARGE SCALE GENOMIC DNA]</scope>
    <source>
        <strain evidence="2">AQ026</strain>
        <tissue evidence="2">Whole body</tissue>
    </source>
</reference>
<dbReference type="Pfam" id="PF00089">
    <property type="entry name" value="Trypsin"/>
    <property type="match status" value="1"/>
</dbReference>
<protein>
    <recommendedName>
        <fullName evidence="1">Peptidase S1 domain-containing protein</fullName>
    </recommendedName>
</protein>
<gene>
    <name evidence="2" type="ORF">ABMA27_011843</name>
</gene>
<name>A0ABR3IHV4_LOXSC</name>
<dbReference type="PROSITE" id="PS50240">
    <property type="entry name" value="TRYPSIN_DOM"/>
    <property type="match status" value="1"/>
</dbReference>
<dbReference type="InterPro" id="IPR001254">
    <property type="entry name" value="Trypsin_dom"/>
</dbReference>
<dbReference type="SUPFAM" id="SSF50494">
    <property type="entry name" value="Trypsin-like serine proteases"/>
    <property type="match status" value="1"/>
</dbReference>
<dbReference type="InterPro" id="IPR009003">
    <property type="entry name" value="Peptidase_S1_PA"/>
</dbReference>
<evidence type="ECO:0000313" key="2">
    <source>
        <dbReference type="EMBL" id="KAL0895808.1"/>
    </source>
</evidence>
<comment type="caution">
    <text evidence="2">The sequence shown here is derived from an EMBL/GenBank/DDBJ whole genome shotgun (WGS) entry which is preliminary data.</text>
</comment>
<keyword evidence="3" id="KW-1185">Reference proteome</keyword>
<feature type="domain" description="Peptidase S1" evidence="1">
    <location>
        <begin position="19"/>
        <end position="268"/>
    </location>
</feature>
<evidence type="ECO:0000313" key="3">
    <source>
        <dbReference type="Proteomes" id="UP001549920"/>
    </source>
</evidence>
<organism evidence="2 3">
    <name type="scientific">Loxostege sticticalis</name>
    <name type="common">Beet webworm moth</name>
    <dbReference type="NCBI Taxonomy" id="481309"/>
    <lineage>
        <taxon>Eukaryota</taxon>
        <taxon>Metazoa</taxon>
        <taxon>Ecdysozoa</taxon>
        <taxon>Arthropoda</taxon>
        <taxon>Hexapoda</taxon>
        <taxon>Insecta</taxon>
        <taxon>Pterygota</taxon>
        <taxon>Neoptera</taxon>
        <taxon>Endopterygota</taxon>
        <taxon>Lepidoptera</taxon>
        <taxon>Glossata</taxon>
        <taxon>Ditrysia</taxon>
        <taxon>Pyraloidea</taxon>
        <taxon>Crambidae</taxon>
        <taxon>Pyraustinae</taxon>
        <taxon>Loxostege</taxon>
    </lineage>
</organism>
<dbReference type="EMBL" id="JBEUOH010000003">
    <property type="protein sequence ID" value="KAL0895808.1"/>
    <property type="molecule type" value="Genomic_DNA"/>
</dbReference>
<proteinExistence type="predicted"/>